<evidence type="ECO:0000259" key="2">
    <source>
        <dbReference type="Pfam" id="PF09850"/>
    </source>
</evidence>
<dbReference type="InterPro" id="IPR017732">
    <property type="entry name" value="T4/T6SS_DotU"/>
</dbReference>
<keyword evidence="1" id="KW-1133">Transmembrane helix</keyword>
<dbReference type="STRING" id="1777140.AWB79_01976"/>
<keyword evidence="1" id="KW-0472">Membrane</keyword>
<feature type="transmembrane region" description="Helical" evidence="1">
    <location>
        <begin position="69"/>
        <end position="92"/>
    </location>
</feature>
<gene>
    <name evidence="3" type="ORF">AWB79_01976</name>
</gene>
<name>A0A158A5V8_9BURK</name>
<proteinExistence type="predicted"/>
<dbReference type="EMBL" id="FCOA02000004">
    <property type="protein sequence ID" value="SAK53089.1"/>
    <property type="molecule type" value="Genomic_DNA"/>
</dbReference>
<comment type="caution">
    <text evidence="3">The sequence shown here is derived from an EMBL/GenBank/DDBJ whole genome shotgun (WGS) entry which is preliminary data.</text>
</comment>
<dbReference type="Pfam" id="PF09850">
    <property type="entry name" value="DotU"/>
    <property type="match status" value="1"/>
</dbReference>
<dbReference type="Gene3D" id="1.25.40.590">
    <property type="entry name" value="Type IV / VI secretion system, DotU"/>
    <property type="match status" value="1"/>
</dbReference>
<dbReference type="OrthoDB" id="6998040at2"/>
<feature type="domain" description="Type IV / VI secretion system DotU" evidence="2">
    <location>
        <begin position="3"/>
        <end position="89"/>
    </location>
</feature>
<organism evidence="3 4">
    <name type="scientific">Caballeronia hypogeia</name>
    <dbReference type="NCBI Taxonomy" id="1777140"/>
    <lineage>
        <taxon>Bacteria</taxon>
        <taxon>Pseudomonadati</taxon>
        <taxon>Pseudomonadota</taxon>
        <taxon>Betaproteobacteria</taxon>
        <taxon>Burkholderiales</taxon>
        <taxon>Burkholderiaceae</taxon>
        <taxon>Caballeronia</taxon>
    </lineage>
</organism>
<dbReference type="InterPro" id="IPR038522">
    <property type="entry name" value="T4/T6SS_DotU_sf"/>
</dbReference>
<reference evidence="3" key="1">
    <citation type="submission" date="2016-01" db="EMBL/GenBank/DDBJ databases">
        <authorList>
            <person name="Peeters C."/>
        </authorList>
    </citation>
    <scope>NUCLEOTIDE SEQUENCE</scope>
    <source>
        <strain evidence="3">LMG 29322</strain>
    </source>
</reference>
<keyword evidence="4" id="KW-1185">Reference proteome</keyword>
<evidence type="ECO:0000313" key="3">
    <source>
        <dbReference type="EMBL" id="SAK53089.1"/>
    </source>
</evidence>
<accession>A0A158A5V8</accession>
<dbReference type="Proteomes" id="UP000054851">
    <property type="component" value="Unassembled WGS sequence"/>
</dbReference>
<evidence type="ECO:0000256" key="1">
    <source>
        <dbReference type="SAM" id="Phobius"/>
    </source>
</evidence>
<dbReference type="AlphaFoldDB" id="A0A158A5V8"/>
<keyword evidence="1" id="KW-0812">Transmembrane</keyword>
<protein>
    <recommendedName>
        <fullName evidence="2">Type IV / VI secretion system DotU domain-containing protein</fullName>
    </recommendedName>
</protein>
<sequence>MPQVDLLECYASILGLGFKGRFALGGEDIREALMVELNALLSRLRPADSPSLLMDAPEKRFCRWFQRLSLWRIVAIGCVVALAVWLLCHSLLDAQVAALASQSLKR</sequence>
<dbReference type="RefSeq" id="WP_157695729.1">
    <property type="nucleotide sequence ID" value="NZ_FCOA02000004.1"/>
</dbReference>
<evidence type="ECO:0000313" key="4">
    <source>
        <dbReference type="Proteomes" id="UP000054851"/>
    </source>
</evidence>